<dbReference type="AlphaFoldDB" id="A0AAF3EBA0"/>
<evidence type="ECO:0000256" key="1">
    <source>
        <dbReference type="SAM" id="MobiDB-lite"/>
    </source>
</evidence>
<evidence type="ECO:0000313" key="2">
    <source>
        <dbReference type="Proteomes" id="UP000887575"/>
    </source>
</evidence>
<dbReference type="InterPro" id="IPR001680">
    <property type="entry name" value="WD40_rpt"/>
</dbReference>
<keyword evidence="2" id="KW-1185">Reference proteome</keyword>
<feature type="compositionally biased region" description="Acidic residues" evidence="1">
    <location>
        <begin position="62"/>
        <end position="86"/>
    </location>
</feature>
<proteinExistence type="predicted"/>
<dbReference type="PANTHER" id="PTHR16022">
    <property type="entry name" value="WD REPEAT DOMAIN 60"/>
    <property type="match status" value="1"/>
</dbReference>
<dbReference type="SUPFAM" id="SSF50978">
    <property type="entry name" value="WD40 repeat-like"/>
    <property type="match status" value="1"/>
</dbReference>
<feature type="compositionally biased region" description="Polar residues" evidence="1">
    <location>
        <begin position="1"/>
        <end position="11"/>
    </location>
</feature>
<dbReference type="GO" id="GO:0005929">
    <property type="term" value="C:cilium"/>
    <property type="evidence" value="ECO:0007669"/>
    <property type="project" value="GOC"/>
</dbReference>
<dbReference type="PANTHER" id="PTHR16022:SF0">
    <property type="entry name" value="CYTOPLASMIC DYNEIN 2 INTERMEDIATE CHAIN 1"/>
    <property type="match status" value="1"/>
</dbReference>
<feature type="compositionally biased region" description="Basic and acidic residues" evidence="1">
    <location>
        <begin position="87"/>
        <end position="107"/>
    </location>
</feature>
<sequence length="762" mass="84756">MSRNKVSSKIPTKTKDSKSNEKITKKNPSSTLKSDKKTSKSTTGKENTLKKAPKPKTPTPEPQEEYNYEDDFEDYSDDFEDDDEEKEEKKEVEPKSENIKMKEEKPMGSEASRARTPPQSIPITNDESKPEPIEGSDETPMMRRLKSSKGPRAHVQSEVEQKTMNREERFEFNVKASQRQLTLIPSGPIIPMNFGDNGNQEKRHQTLRQLIGIESIPVRILDKPPVKDYNLYLEMFGDSGKIQAYCQTGDDDTNEETQTDERELQNKWTQHPAIDSFGWGADAEMGANEMGILSDDLNLFKINHLQNPRLKEFVEASAQIIIELITSRNRKVEYIEMHHRSDLAFSAGYNLFGLGQLASVSSCQFVLKPPHEDETMLGAFYIDESPATDIVKKSILIEFFLSNSKIPQRVFICEGRVKCCVYAPDGTILFAGLMDGSCVAWDLLEPSTSFTSSIPWPESEDDIILRTPAYDTSFLSSTFSSSSKSASTIHITTINRPNDTTYQVACLDESGTISVWSVLRDVNTMNNLGTGPDARLAMGLTALLRPDHSILNANSNPTFLIANCMVSNRKDPTHFIVGTDIGFLMTLSRTKGPIYTGPRLYKANMNVFGEVICLRNSPFDEDVFVAGLSSGCLSLHRTNHASPLIVLTPPQEARDIVTTIEWSPSHPSILYSVHGGTRVVTWDLGKGQQPVSISKISQINAKVICSHCWFTKPGPASSGIGYMAFGLEDGSVQLHALENVKPIIDSAIKNITQILKKSGAFV</sequence>
<dbReference type="InterPro" id="IPR015943">
    <property type="entry name" value="WD40/YVTN_repeat-like_dom_sf"/>
</dbReference>
<dbReference type="WBParaSite" id="MBELARI_LOCUS11210">
    <property type="protein sequence ID" value="MBELARI_LOCUS11210"/>
    <property type="gene ID" value="MBELARI_LOCUS11210"/>
</dbReference>
<dbReference type="InterPro" id="IPR036322">
    <property type="entry name" value="WD40_repeat_dom_sf"/>
</dbReference>
<dbReference type="GO" id="GO:0045503">
    <property type="term" value="F:dynein light chain binding"/>
    <property type="evidence" value="ECO:0007669"/>
    <property type="project" value="InterPro"/>
</dbReference>
<dbReference type="GO" id="GO:0042073">
    <property type="term" value="P:intraciliary transport"/>
    <property type="evidence" value="ECO:0007669"/>
    <property type="project" value="InterPro"/>
</dbReference>
<dbReference type="GO" id="GO:0005868">
    <property type="term" value="C:cytoplasmic dynein complex"/>
    <property type="evidence" value="ECO:0007669"/>
    <property type="project" value="InterPro"/>
</dbReference>
<accession>A0AAF3EBA0</accession>
<dbReference type="SMART" id="SM00320">
    <property type="entry name" value="WD40"/>
    <property type="match status" value="3"/>
</dbReference>
<dbReference type="GO" id="GO:0045504">
    <property type="term" value="F:dynein heavy chain binding"/>
    <property type="evidence" value="ECO:0007669"/>
    <property type="project" value="InterPro"/>
</dbReference>
<evidence type="ECO:0000313" key="3">
    <source>
        <dbReference type="WBParaSite" id="MBELARI_LOCUS11210"/>
    </source>
</evidence>
<dbReference type="Gene3D" id="2.130.10.10">
    <property type="entry name" value="YVTN repeat-like/Quinoprotein amine dehydrogenase"/>
    <property type="match status" value="2"/>
</dbReference>
<feature type="compositionally biased region" description="Basic and acidic residues" evidence="1">
    <location>
        <begin position="13"/>
        <end position="24"/>
    </location>
</feature>
<dbReference type="InterPro" id="IPR042505">
    <property type="entry name" value="DYNC2I1"/>
</dbReference>
<organism evidence="2 3">
    <name type="scientific">Mesorhabditis belari</name>
    <dbReference type="NCBI Taxonomy" id="2138241"/>
    <lineage>
        <taxon>Eukaryota</taxon>
        <taxon>Metazoa</taxon>
        <taxon>Ecdysozoa</taxon>
        <taxon>Nematoda</taxon>
        <taxon>Chromadorea</taxon>
        <taxon>Rhabditida</taxon>
        <taxon>Rhabditina</taxon>
        <taxon>Rhabditomorpha</taxon>
        <taxon>Rhabditoidea</taxon>
        <taxon>Rhabditidae</taxon>
        <taxon>Mesorhabditinae</taxon>
        <taxon>Mesorhabditis</taxon>
    </lineage>
</organism>
<protein>
    <submittedName>
        <fullName evidence="3">Uncharacterized protein</fullName>
    </submittedName>
</protein>
<dbReference type="Proteomes" id="UP000887575">
    <property type="component" value="Unassembled WGS sequence"/>
</dbReference>
<reference evidence="3" key="1">
    <citation type="submission" date="2024-02" db="UniProtKB">
        <authorList>
            <consortium name="WormBaseParasite"/>
        </authorList>
    </citation>
    <scope>IDENTIFICATION</scope>
</reference>
<feature type="region of interest" description="Disordered" evidence="1">
    <location>
        <begin position="1"/>
        <end position="163"/>
    </location>
</feature>
<feature type="compositionally biased region" description="Basic residues" evidence="1">
    <location>
        <begin position="143"/>
        <end position="152"/>
    </location>
</feature>
<name>A0AAF3EBA0_9BILA</name>